<dbReference type="Proteomes" id="UP000594263">
    <property type="component" value="Unplaced"/>
</dbReference>
<dbReference type="GO" id="GO:0016020">
    <property type="term" value="C:membrane"/>
    <property type="evidence" value="ECO:0007669"/>
    <property type="project" value="UniProtKB-SubCell"/>
</dbReference>
<feature type="transmembrane region" description="Helical" evidence="6">
    <location>
        <begin position="80"/>
        <end position="102"/>
    </location>
</feature>
<keyword evidence="4 6" id="KW-1133">Transmembrane helix</keyword>
<keyword evidence="5 6" id="KW-0472">Membrane</keyword>
<dbReference type="Pfam" id="PF07690">
    <property type="entry name" value="MFS_1"/>
    <property type="match status" value="1"/>
</dbReference>
<dbReference type="EnsemblPlants" id="Kaladp0024s0452.2.v1.1">
    <property type="protein sequence ID" value="Kaladp0024s0452.2.v1.1"/>
    <property type="gene ID" value="Kaladp0024s0452.v1.1"/>
</dbReference>
<evidence type="ECO:0000256" key="2">
    <source>
        <dbReference type="ARBA" id="ARBA00022448"/>
    </source>
</evidence>
<evidence type="ECO:0000256" key="3">
    <source>
        <dbReference type="ARBA" id="ARBA00022692"/>
    </source>
</evidence>
<dbReference type="InterPro" id="IPR036259">
    <property type="entry name" value="MFS_trans_sf"/>
</dbReference>
<keyword evidence="3 6" id="KW-0812">Transmembrane</keyword>
<evidence type="ECO:0000256" key="1">
    <source>
        <dbReference type="ARBA" id="ARBA00004141"/>
    </source>
</evidence>
<feature type="transmembrane region" description="Helical" evidence="6">
    <location>
        <begin position="114"/>
        <end position="133"/>
    </location>
</feature>
<dbReference type="InterPro" id="IPR020846">
    <property type="entry name" value="MFS_dom"/>
</dbReference>
<reference evidence="8" key="1">
    <citation type="submission" date="2021-01" db="UniProtKB">
        <authorList>
            <consortium name="EnsemblPlants"/>
        </authorList>
    </citation>
    <scope>IDENTIFICATION</scope>
</reference>
<accession>A0A7N0T6R5</accession>
<feature type="transmembrane region" description="Helical" evidence="6">
    <location>
        <begin position="170"/>
        <end position="193"/>
    </location>
</feature>
<name>A0A7N0T6R5_KALFE</name>
<dbReference type="SUPFAM" id="SSF103473">
    <property type="entry name" value="MFS general substrate transporter"/>
    <property type="match status" value="1"/>
</dbReference>
<feature type="transmembrane region" description="Helical" evidence="6">
    <location>
        <begin position="385"/>
        <end position="408"/>
    </location>
</feature>
<dbReference type="CDD" id="cd17330">
    <property type="entry name" value="MFS_SLC46_TetA_like"/>
    <property type="match status" value="1"/>
</dbReference>
<feature type="transmembrane region" description="Helical" evidence="6">
    <location>
        <begin position="213"/>
        <end position="236"/>
    </location>
</feature>
<feature type="transmembrane region" description="Helical" evidence="6">
    <location>
        <begin position="139"/>
        <end position="158"/>
    </location>
</feature>
<protein>
    <recommendedName>
        <fullName evidence="7">Major facilitator superfamily (MFS) profile domain-containing protein</fullName>
    </recommendedName>
</protein>
<dbReference type="PROSITE" id="PS50850">
    <property type="entry name" value="MFS"/>
    <property type="match status" value="1"/>
</dbReference>
<evidence type="ECO:0000256" key="4">
    <source>
        <dbReference type="ARBA" id="ARBA00022989"/>
    </source>
</evidence>
<feature type="transmembrane region" description="Helical" evidence="6">
    <location>
        <begin position="289"/>
        <end position="309"/>
    </location>
</feature>
<proteinExistence type="predicted"/>
<evidence type="ECO:0000256" key="6">
    <source>
        <dbReference type="SAM" id="Phobius"/>
    </source>
</evidence>
<feature type="transmembrane region" description="Helical" evidence="6">
    <location>
        <begin position="420"/>
        <end position="440"/>
    </location>
</feature>
<dbReference type="PANTHER" id="PTHR23504:SF15">
    <property type="entry name" value="MAJOR FACILITATOR SUPERFAMILY (MFS) PROFILE DOMAIN-CONTAINING PROTEIN"/>
    <property type="match status" value="1"/>
</dbReference>
<keyword evidence="9" id="KW-1185">Reference proteome</keyword>
<feature type="transmembrane region" description="Helical" evidence="6">
    <location>
        <begin position="360"/>
        <end position="379"/>
    </location>
</feature>
<organism evidence="8 9">
    <name type="scientific">Kalanchoe fedtschenkoi</name>
    <name type="common">Lavender scallops</name>
    <name type="synonym">South American air plant</name>
    <dbReference type="NCBI Taxonomy" id="63787"/>
    <lineage>
        <taxon>Eukaryota</taxon>
        <taxon>Viridiplantae</taxon>
        <taxon>Streptophyta</taxon>
        <taxon>Embryophyta</taxon>
        <taxon>Tracheophyta</taxon>
        <taxon>Spermatophyta</taxon>
        <taxon>Magnoliopsida</taxon>
        <taxon>eudicotyledons</taxon>
        <taxon>Gunneridae</taxon>
        <taxon>Pentapetalae</taxon>
        <taxon>Saxifragales</taxon>
        <taxon>Crassulaceae</taxon>
        <taxon>Kalanchoe</taxon>
    </lineage>
</organism>
<comment type="subcellular location">
    <subcellularLocation>
        <location evidence="1">Membrane</location>
        <topology evidence="1">Multi-pass membrane protein</topology>
    </subcellularLocation>
</comment>
<evidence type="ECO:0000313" key="9">
    <source>
        <dbReference type="Proteomes" id="UP000594263"/>
    </source>
</evidence>
<feature type="transmembrane region" description="Helical" evidence="6">
    <location>
        <begin position="329"/>
        <end position="348"/>
    </location>
</feature>
<dbReference type="PANTHER" id="PTHR23504">
    <property type="entry name" value="MAJOR FACILITATOR SUPERFAMILY DOMAIN-CONTAINING PROTEIN 10"/>
    <property type="match status" value="1"/>
</dbReference>
<dbReference type="EnsemblPlants" id="Kaladp0024s0452.3.v1.1">
    <property type="protein sequence ID" value="Kaladp0024s0452.3.v1.1"/>
    <property type="gene ID" value="Kaladp0024s0452.v1.1"/>
</dbReference>
<feature type="transmembrane region" description="Helical" evidence="6">
    <location>
        <begin position="460"/>
        <end position="482"/>
    </location>
</feature>
<keyword evidence="2" id="KW-0813">Transport</keyword>
<dbReference type="Gramene" id="Kaladp0024s0452.3.v1.1">
    <property type="protein sequence ID" value="Kaladp0024s0452.3.v1.1"/>
    <property type="gene ID" value="Kaladp0024s0452.v1.1"/>
</dbReference>
<feature type="domain" description="Major facilitator superfamily (MFS) profile" evidence="7">
    <location>
        <begin position="42"/>
        <end position="485"/>
    </location>
</feature>
<dbReference type="Gene3D" id="1.20.1250.20">
    <property type="entry name" value="MFS general substrate transporter like domains"/>
    <property type="match status" value="1"/>
</dbReference>
<dbReference type="Gramene" id="Kaladp0024s0452.4.v1.1">
    <property type="protein sequence ID" value="Kaladp0024s0452.4.v1.1"/>
    <property type="gene ID" value="Kaladp0024s0452.v1.1"/>
</dbReference>
<dbReference type="EnsemblPlants" id="Kaladp0024s0452.4.v1.1">
    <property type="protein sequence ID" value="Kaladp0024s0452.4.v1.1"/>
    <property type="gene ID" value="Kaladp0024s0452.v1.1"/>
</dbReference>
<feature type="transmembrane region" description="Helical" evidence="6">
    <location>
        <begin position="45"/>
        <end position="68"/>
    </location>
</feature>
<evidence type="ECO:0000256" key="5">
    <source>
        <dbReference type="ARBA" id="ARBA00023136"/>
    </source>
</evidence>
<evidence type="ECO:0000259" key="7">
    <source>
        <dbReference type="PROSITE" id="PS50850"/>
    </source>
</evidence>
<dbReference type="Gramene" id="Kaladp0024s0452.2.v1.1">
    <property type="protein sequence ID" value="Kaladp0024s0452.2.v1.1"/>
    <property type="gene ID" value="Kaladp0024s0452.v1.1"/>
</dbReference>
<dbReference type="GO" id="GO:0022857">
    <property type="term" value="F:transmembrane transporter activity"/>
    <property type="evidence" value="ECO:0007669"/>
    <property type="project" value="InterPro"/>
</dbReference>
<dbReference type="InterPro" id="IPR011701">
    <property type="entry name" value="MFS"/>
</dbReference>
<evidence type="ECO:0000313" key="8">
    <source>
        <dbReference type="EnsemblPlants" id="Kaladp0024s0452.2.v1.1"/>
    </source>
</evidence>
<dbReference type="AlphaFoldDB" id="A0A7N0T6R5"/>
<sequence>MAVDGKSEPLLIRVEDFEYHKGCPGCEIDRWKHDHAGIPYKSLMFVWIIVLAASLPISSLFPFLYFMIDDFHIAKREEDIGFYAGFVGSAFMLGRALTSIAWGTAADRYGRKPVIICGTVSVVIFNTLFGLSTNYWMAISSRFLLGSLCGVLGPMRAYASEVCRKEHQALGLSTISTAWGLGLIIGPAIGGFLAQPAEKYPYWFPQGSLFGRFPYFLPCLVISALALVAVVSCYWLPETLHKHGKHEKFDKTITVKVIPIESGKVQVSEPESPSCEQSLLRNWPLMSAIILYCVFQLHDTAYSEIFSLWATSPRTLGGLSFSTSDVGEVLAMSGFGLLLFQLILYPLVEKSLSPLNITRIGAALTILLLTTYPLIAQLSGLRLTLLINIASTFKNILSVLIVTGLCILQNRSVSQSQRGAANGISIAAMSAFKALGPIVGGSLLSWAESRLSASFLPGSWMIFFILNSIEFAGLVMTLKPFIALSADT</sequence>